<dbReference type="Pfam" id="PF05506">
    <property type="entry name" value="PLipase_C_C"/>
    <property type="match status" value="2"/>
</dbReference>
<dbReference type="EMBL" id="JAUFQS010000047">
    <property type="protein sequence ID" value="MDN3689990.1"/>
    <property type="molecule type" value="Genomic_DNA"/>
</dbReference>
<organism evidence="5 6">
    <name type="scientific">Cyclobacterium jeungdonense</name>
    <dbReference type="NCBI Taxonomy" id="708087"/>
    <lineage>
        <taxon>Bacteria</taxon>
        <taxon>Pseudomonadati</taxon>
        <taxon>Bacteroidota</taxon>
        <taxon>Cytophagia</taxon>
        <taxon>Cytophagales</taxon>
        <taxon>Cyclobacteriaceae</taxon>
        <taxon>Cyclobacterium</taxon>
    </lineage>
</organism>
<dbReference type="RefSeq" id="WP_163383484.1">
    <property type="nucleotide sequence ID" value="NZ_JAUFQS010000047.1"/>
</dbReference>
<dbReference type="PANTHER" id="PTHR31956:SF1">
    <property type="entry name" value="NON-SPECIFIC PHOSPHOLIPASE C1"/>
    <property type="match status" value="1"/>
</dbReference>
<protein>
    <recommendedName>
        <fullName evidence="2">phospholipase C</fullName>
        <ecNumber evidence="2">3.1.4.3</ecNumber>
    </recommendedName>
</protein>
<evidence type="ECO:0000313" key="6">
    <source>
        <dbReference type="Proteomes" id="UP001236663"/>
    </source>
</evidence>
<accession>A0ABT8CBT7</accession>
<reference evidence="6" key="1">
    <citation type="journal article" date="2019" name="Int. J. Syst. Evol. Microbiol.">
        <title>The Global Catalogue of Microorganisms (GCM) 10K type strain sequencing project: providing services to taxonomists for standard genome sequencing and annotation.</title>
        <authorList>
            <consortium name="The Broad Institute Genomics Platform"/>
            <consortium name="The Broad Institute Genome Sequencing Center for Infectious Disease"/>
            <person name="Wu L."/>
            <person name="Ma J."/>
        </authorList>
    </citation>
    <scope>NUCLEOTIDE SEQUENCE [LARGE SCALE GENOMIC DNA]</scope>
    <source>
        <strain evidence="6">CECT 7706</strain>
    </source>
</reference>
<comment type="similarity">
    <text evidence="1">Belongs to the bacterial phospholipase C family.</text>
</comment>
<dbReference type="InterPro" id="IPR008475">
    <property type="entry name" value="PLipase_C_C"/>
</dbReference>
<dbReference type="InterPro" id="IPR017767">
    <property type="entry name" value="PC-PLC"/>
</dbReference>
<evidence type="ECO:0000259" key="4">
    <source>
        <dbReference type="Pfam" id="PF05506"/>
    </source>
</evidence>
<sequence length="852" mass="97206">MNENRREFLKKAALFSGGAGLWGALPSSIRKAMAINPDPGTTFMDAEHVVILMQENRSFDHCFGKLKGVRGFNDPRAIRLPNKDLVWLQRDNKGQTFTPFRLNIKDTKATWMSAIPHSWENQVDARNNGKYDGWIEAKRPGRKEFSQVPMTMGYYDREDIPFYYAFADAFTVCDQHFCAALTGTTTNRNYLWAGKTVGNPGEKPLVRNGEHTYGKEVDWKTFPDRLQEQEVDWRVYQNEVSVNTLLEGEDESWLANFTDNNLEWFKQFAVRFTPGHYAFLKHHHKNLPIEITKLEKEIAQAPIESKKELSGKLEAKKTDLEFIEKTLAEFNPETFSRLSENEKELHKRAFTTNIADPDYHQTETLAYNEGNEKRSTKIPKGDIFHEFRKDVDSGNLPTVSWLVAPQKFSDHPSAPWYGAWYVSEALEILTKNPEVWKKTIFILNYDENDGYFDHIPPFVPPKPGDSTTGLMSKGLDAQTEYVTLEQELKYPGMKPENARESPVGLGYRVPLIVASPWSRGGWVNSEVCDISSTIQFLEKFLSQKTGKTIREENISSWRRTISGDLTSVFRPYNGEDMELPDFVDFENHVKTIHSAGFKEIPNNFKALEPEEIRQANDDSRESPWIPRQEPGTKPSNALAYELYAEGNLDQEEGVVRIRFEASNRQFGKKSLGAPFVVYVPGAYVSVESGEAETCRTWSFAVKPGDELNYEWPLENFPEDEYQLLVYGPNGFFREFSGRKNSPVLHIQSEYLLEDSVSGSGLVKLVLENREKQSVALSVSDNAYHQGKKFITLKAGQKKSVRIPTRSSQGWYDFSVQVKGNPTFIKRYCGRLEFGKHSSSDPLMGGELQLGLS</sequence>
<evidence type="ECO:0000256" key="2">
    <source>
        <dbReference type="ARBA" id="ARBA00012018"/>
    </source>
</evidence>
<comment type="caution">
    <text evidence="5">The sequence shown here is derived from an EMBL/GenBank/DDBJ whole genome shotgun (WGS) entry which is preliminary data.</text>
</comment>
<dbReference type="Proteomes" id="UP001236663">
    <property type="component" value="Unassembled WGS sequence"/>
</dbReference>
<dbReference type="PANTHER" id="PTHR31956">
    <property type="entry name" value="NON-SPECIFIC PHOSPHOLIPASE C4-RELATED"/>
    <property type="match status" value="1"/>
</dbReference>
<feature type="domain" description="Bacterial phospholipase C C-terminal" evidence="4">
    <location>
        <begin position="750"/>
        <end position="830"/>
    </location>
</feature>
<dbReference type="PROSITE" id="PS51318">
    <property type="entry name" value="TAT"/>
    <property type="match status" value="1"/>
</dbReference>
<name>A0ABT8CBT7_9BACT</name>
<dbReference type="EC" id="3.1.4.3" evidence="2"/>
<feature type="domain" description="Bacterial phospholipase C C-terminal" evidence="4">
    <location>
        <begin position="634"/>
        <end position="738"/>
    </location>
</feature>
<keyword evidence="6" id="KW-1185">Reference proteome</keyword>
<dbReference type="InterPro" id="IPR006311">
    <property type="entry name" value="TAT_signal"/>
</dbReference>
<evidence type="ECO:0000313" key="5">
    <source>
        <dbReference type="EMBL" id="MDN3689990.1"/>
    </source>
</evidence>
<dbReference type="InterPro" id="IPR017850">
    <property type="entry name" value="Alkaline_phosphatase_core_sf"/>
</dbReference>
<gene>
    <name evidence="5" type="ORF">QWZ15_19355</name>
</gene>
<dbReference type="Gene3D" id="3.40.720.10">
    <property type="entry name" value="Alkaline Phosphatase, subunit A"/>
    <property type="match status" value="2"/>
</dbReference>
<dbReference type="InterPro" id="IPR007312">
    <property type="entry name" value="Phosphoesterase"/>
</dbReference>
<dbReference type="Pfam" id="PF04185">
    <property type="entry name" value="Phosphoesterase"/>
    <property type="match status" value="2"/>
</dbReference>
<keyword evidence="3" id="KW-0378">Hydrolase</keyword>
<evidence type="ECO:0000256" key="1">
    <source>
        <dbReference type="ARBA" id="ARBA00009717"/>
    </source>
</evidence>
<evidence type="ECO:0000256" key="3">
    <source>
        <dbReference type="ARBA" id="ARBA00022801"/>
    </source>
</evidence>
<dbReference type="NCBIfam" id="TIGR03396">
    <property type="entry name" value="PC_PLC"/>
    <property type="match status" value="1"/>
</dbReference>
<proteinExistence type="inferred from homology"/>